<dbReference type="InterPro" id="IPR050707">
    <property type="entry name" value="HTH_MetabolicPath_Reg"/>
</dbReference>
<dbReference type="InterPro" id="IPR014757">
    <property type="entry name" value="Tscrpt_reg_IclR_C"/>
</dbReference>
<dbReference type="AlphaFoldDB" id="A0A6L9Y1Y0"/>
<dbReference type="GO" id="GO:0003700">
    <property type="term" value="F:DNA-binding transcription factor activity"/>
    <property type="evidence" value="ECO:0007669"/>
    <property type="project" value="TreeGrafter"/>
</dbReference>
<feature type="domain" description="IclR-ED" evidence="1">
    <location>
        <begin position="1"/>
        <end position="118"/>
    </location>
</feature>
<dbReference type="InterPro" id="IPR029016">
    <property type="entry name" value="GAF-like_dom_sf"/>
</dbReference>
<gene>
    <name evidence="2" type="ORF">G3T36_17580</name>
</gene>
<dbReference type="PROSITE" id="PS51078">
    <property type="entry name" value="ICLR_ED"/>
    <property type="match status" value="1"/>
</dbReference>
<protein>
    <recommendedName>
        <fullName evidence="1">IclR-ED domain-containing protein</fullName>
    </recommendedName>
</protein>
<dbReference type="PANTHER" id="PTHR30136">
    <property type="entry name" value="HELIX-TURN-HELIX TRANSCRIPTIONAL REGULATOR, ICLR FAMILY"/>
    <property type="match status" value="1"/>
</dbReference>
<dbReference type="PANTHER" id="PTHR30136:SF35">
    <property type="entry name" value="HTH-TYPE TRANSCRIPTIONAL REGULATOR RV1719"/>
    <property type="match status" value="1"/>
</dbReference>
<organism evidence="2 3">
    <name type="scientific">Leifsonia tongyongensis</name>
    <dbReference type="NCBI Taxonomy" id="1268043"/>
    <lineage>
        <taxon>Bacteria</taxon>
        <taxon>Bacillati</taxon>
        <taxon>Actinomycetota</taxon>
        <taxon>Actinomycetes</taxon>
        <taxon>Micrococcales</taxon>
        <taxon>Microbacteriaceae</taxon>
        <taxon>Leifsonia</taxon>
    </lineage>
</organism>
<name>A0A6L9Y1Y0_9MICO</name>
<evidence type="ECO:0000259" key="1">
    <source>
        <dbReference type="PROSITE" id="PS51078"/>
    </source>
</evidence>
<evidence type="ECO:0000313" key="2">
    <source>
        <dbReference type="EMBL" id="NEN07670.1"/>
    </source>
</evidence>
<comment type="caution">
    <text evidence="2">The sequence shown here is derived from an EMBL/GenBank/DDBJ whole genome shotgun (WGS) entry which is preliminary data.</text>
</comment>
<dbReference type="Pfam" id="PF01614">
    <property type="entry name" value="IclR_C"/>
    <property type="match status" value="1"/>
</dbReference>
<dbReference type="GO" id="GO:0045892">
    <property type="term" value="P:negative regulation of DNA-templated transcription"/>
    <property type="evidence" value="ECO:0007669"/>
    <property type="project" value="TreeGrafter"/>
</dbReference>
<evidence type="ECO:0000313" key="3">
    <source>
        <dbReference type="Proteomes" id="UP000474967"/>
    </source>
</evidence>
<proteinExistence type="predicted"/>
<reference evidence="2 3" key="1">
    <citation type="journal article" date="2014" name="J. Microbiol.">
        <title>Diaminobutyricibacter tongyongensis gen. nov., sp. nov. and Homoserinibacter gongjuensis gen. nov., sp. nov. belong to the family Microbacteriaceae.</title>
        <authorList>
            <person name="Kim S.J."/>
            <person name="Ahn J.H."/>
            <person name="Weon H.Y."/>
            <person name="Hamada M."/>
            <person name="Suzuki K."/>
            <person name="Kwon S.W."/>
        </authorList>
    </citation>
    <scope>NUCLEOTIDE SEQUENCE [LARGE SCALE GENOMIC DNA]</scope>
    <source>
        <strain evidence="2 3">NBRC 108724</strain>
    </source>
</reference>
<keyword evidence="3" id="KW-1185">Reference proteome</keyword>
<accession>A0A6L9Y1Y0</accession>
<dbReference type="RefSeq" id="WP_163291171.1">
    <property type="nucleotide sequence ID" value="NZ_JAAGWY010000005.1"/>
</dbReference>
<dbReference type="GO" id="GO:0003677">
    <property type="term" value="F:DNA binding"/>
    <property type="evidence" value="ECO:0007669"/>
    <property type="project" value="TreeGrafter"/>
</dbReference>
<dbReference type="Gene3D" id="3.30.450.40">
    <property type="match status" value="1"/>
</dbReference>
<sequence length="118" mass="12607">MYAGASSHAILAFRPEGEVRAVVERGLSGLTPRTPHSAAELEQTHVFVRERGYAISDDEVNLGAVGVAAPIWVGNEVSSSIGIILPRQRFHPGVESDLSHLVITCAHDLGERVAARLS</sequence>
<dbReference type="SUPFAM" id="SSF55781">
    <property type="entry name" value="GAF domain-like"/>
    <property type="match status" value="1"/>
</dbReference>
<dbReference type="EMBL" id="JAAGWY010000005">
    <property type="protein sequence ID" value="NEN07670.1"/>
    <property type="molecule type" value="Genomic_DNA"/>
</dbReference>
<dbReference type="Proteomes" id="UP000474967">
    <property type="component" value="Unassembled WGS sequence"/>
</dbReference>